<dbReference type="InterPro" id="IPR001148">
    <property type="entry name" value="CA_dom"/>
</dbReference>
<dbReference type="PANTHER" id="PTHR18952:SF141">
    <property type="entry name" value="CARBONIC ANHYDRASE"/>
    <property type="match status" value="1"/>
</dbReference>
<dbReference type="SUPFAM" id="SSF51069">
    <property type="entry name" value="Carbonic anhydrase"/>
    <property type="match status" value="1"/>
</dbReference>
<evidence type="ECO:0000256" key="5">
    <source>
        <dbReference type="ARBA" id="ARBA00022525"/>
    </source>
</evidence>
<keyword evidence="8" id="KW-0677">Repeat</keyword>
<comment type="similarity">
    <text evidence="3">Belongs to the alpha-carbonic anhydrase family.</text>
</comment>
<evidence type="ECO:0000256" key="6">
    <source>
        <dbReference type="ARBA" id="ARBA00022530"/>
    </source>
</evidence>
<keyword evidence="5" id="KW-0964">Secreted</keyword>
<feature type="non-terminal residue" evidence="15">
    <location>
        <position position="1"/>
    </location>
</feature>
<sequence>EMHFVHYNSKYGSFAKAADKEDGLAVFGFMVKVGKSHEGFEKISNDLQNVMAKGKKSTLDSFNPRCLFNDPSSYWTYMGSLTT</sequence>
<evidence type="ECO:0000256" key="1">
    <source>
        <dbReference type="ARBA" id="ARBA00001947"/>
    </source>
</evidence>
<keyword evidence="12" id="KW-0456">Lyase</keyword>
<accession>A0A077YEC0</accession>
<dbReference type="PANTHER" id="PTHR18952">
    <property type="entry name" value="CARBONIC ANHYDRASE"/>
    <property type="match status" value="1"/>
</dbReference>
<keyword evidence="6" id="KW-0272">Extracellular matrix</keyword>
<comment type="cofactor">
    <cofactor evidence="1">
        <name>Zn(2+)</name>
        <dbReference type="ChEBI" id="CHEBI:29105"/>
    </cofactor>
</comment>
<reference evidence="15" key="1">
    <citation type="submission" date="2014-05" db="EMBL/GenBank/DDBJ databases">
        <title>No evidence for impacts to the molecular ecophysiology of ion regulation in tissues of model benthic megafauna in the vicinity of a sub-seabed CO2 release.</title>
        <authorList>
            <person name="Pratt N."/>
            <person name="Morgan E.A."/>
            <person name="Taylor P."/>
            <person name="Stahl H."/>
            <person name="Hauton C."/>
        </authorList>
    </citation>
    <scope>NUCLEOTIDE SEQUENCE</scope>
    <source>
        <tissue evidence="15">Gill</tissue>
    </source>
</reference>
<comment type="catalytic activity">
    <reaction evidence="13">
        <text>hydrogencarbonate + H(+) = CO2 + H2O</text>
        <dbReference type="Rhea" id="RHEA:10748"/>
        <dbReference type="ChEBI" id="CHEBI:15377"/>
        <dbReference type="ChEBI" id="CHEBI:15378"/>
        <dbReference type="ChEBI" id="CHEBI:16526"/>
        <dbReference type="ChEBI" id="CHEBI:17544"/>
        <dbReference type="EC" id="4.2.1.1"/>
    </reaction>
</comment>
<evidence type="ECO:0000256" key="10">
    <source>
        <dbReference type="ARBA" id="ARBA00022837"/>
    </source>
</evidence>
<dbReference type="Gene3D" id="3.10.200.10">
    <property type="entry name" value="Alpha carbonic anhydrase"/>
    <property type="match status" value="1"/>
</dbReference>
<evidence type="ECO:0000256" key="9">
    <source>
        <dbReference type="ARBA" id="ARBA00022833"/>
    </source>
</evidence>
<evidence type="ECO:0000256" key="7">
    <source>
        <dbReference type="ARBA" id="ARBA00022723"/>
    </source>
</evidence>
<keyword evidence="9" id="KW-0862">Zinc</keyword>
<dbReference type="InterPro" id="IPR023561">
    <property type="entry name" value="Carbonic_anhydrase_a-class"/>
</dbReference>
<keyword evidence="10" id="KW-0106">Calcium</keyword>
<dbReference type="AlphaFoldDB" id="A0A077YEC0"/>
<gene>
    <name evidence="15" type="primary">CA2</name>
</gene>
<evidence type="ECO:0000256" key="2">
    <source>
        <dbReference type="ARBA" id="ARBA00004498"/>
    </source>
</evidence>
<dbReference type="GO" id="GO:0004089">
    <property type="term" value="F:carbonate dehydratase activity"/>
    <property type="evidence" value="ECO:0007669"/>
    <property type="project" value="UniProtKB-EC"/>
</dbReference>
<organism evidence="15">
    <name type="scientific">Pecten maximus</name>
    <name type="common">King scallop</name>
    <name type="synonym">Pilgrim's clam</name>
    <dbReference type="NCBI Taxonomy" id="6579"/>
    <lineage>
        <taxon>Eukaryota</taxon>
        <taxon>Metazoa</taxon>
        <taxon>Spiralia</taxon>
        <taxon>Lophotrochozoa</taxon>
        <taxon>Mollusca</taxon>
        <taxon>Bivalvia</taxon>
        <taxon>Autobranchia</taxon>
        <taxon>Pteriomorphia</taxon>
        <taxon>Pectinida</taxon>
        <taxon>Pectinoidea</taxon>
        <taxon>Pectinidae</taxon>
        <taxon>Pecten</taxon>
    </lineage>
</organism>
<dbReference type="EC" id="4.2.1.1" evidence="4"/>
<dbReference type="InterPro" id="IPR036398">
    <property type="entry name" value="CA_dom_sf"/>
</dbReference>
<proteinExistence type="evidence at transcript level"/>
<keyword evidence="11" id="KW-1015">Disulfide bond</keyword>
<name>A0A077YEC0_PECMA</name>
<evidence type="ECO:0000256" key="8">
    <source>
        <dbReference type="ARBA" id="ARBA00022737"/>
    </source>
</evidence>
<evidence type="ECO:0000256" key="11">
    <source>
        <dbReference type="ARBA" id="ARBA00023157"/>
    </source>
</evidence>
<dbReference type="GO" id="GO:0005737">
    <property type="term" value="C:cytoplasm"/>
    <property type="evidence" value="ECO:0007669"/>
    <property type="project" value="TreeGrafter"/>
</dbReference>
<protein>
    <recommendedName>
        <fullName evidence="4">carbonic anhydrase</fullName>
        <ecNumber evidence="4">4.2.1.1</ecNumber>
    </recommendedName>
</protein>
<evidence type="ECO:0000256" key="3">
    <source>
        <dbReference type="ARBA" id="ARBA00010718"/>
    </source>
</evidence>
<comment type="subcellular location">
    <subcellularLocation>
        <location evidence="2">Secreted</location>
        <location evidence="2">Extracellular space</location>
        <location evidence="2">Extracellular matrix</location>
    </subcellularLocation>
</comment>
<evidence type="ECO:0000313" key="15">
    <source>
        <dbReference type="EMBL" id="CDU21920.1"/>
    </source>
</evidence>
<keyword evidence="7" id="KW-0479">Metal-binding</keyword>
<evidence type="ECO:0000259" key="14">
    <source>
        <dbReference type="PROSITE" id="PS51144"/>
    </source>
</evidence>
<dbReference type="Pfam" id="PF00194">
    <property type="entry name" value="Carb_anhydrase"/>
    <property type="match status" value="1"/>
</dbReference>
<feature type="non-terminal residue" evidence="15">
    <location>
        <position position="83"/>
    </location>
</feature>
<evidence type="ECO:0000256" key="12">
    <source>
        <dbReference type="ARBA" id="ARBA00023239"/>
    </source>
</evidence>
<dbReference type="PROSITE" id="PS51144">
    <property type="entry name" value="ALPHA_CA_2"/>
    <property type="match status" value="1"/>
</dbReference>
<evidence type="ECO:0000256" key="4">
    <source>
        <dbReference type="ARBA" id="ARBA00012925"/>
    </source>
</evidence>
<evidence type="ECO:0000256" key="13">
    <source>
        <dbReference type="ARBA" id="ARBA00048348"/>
    </source>
</evidence>
<dbReference type="EMBL" id="LK934684">
    <property type="protein sequence ID" value="CDU21920.1"/>
    <property type="molecule type" value="mRNA"/>
</dbReference>
<dbReference type="OrthoDB" id="429145at2759"/>
<feature type="domain" description="Alpha-carbonic anhydrase" evidence="14">
    <location>
        <begin position="1"/>
        <end position="83"/>
    </location>
</feature>
<dbReference type="GO" id="GO:0008270">
    <property type="term" value="F:zinc ion binding"/>
    <property type="evidence" value="ECO:0007669"/>
    <property type="project" value="InterPro"/>
</dbReference>